<dbReference type="Gene3D" id="1.10.420.10">
    <property type="entry name" value="Peroxidase, domain 2"/>
    <property type="match status" value="1"/>
</dbReference>
<feature type="binding site" description="axial binding residue" evidence="19">
    <location>
        <position position="187"/>
    </location>
    <ligand>
        <name>heme b</name>
        <dbReference type="ChEBI" id="CHEBI:60344"/>
    </ligand>
    <ligandPart>
        <name>Fe</name>
        <dbReference type="ChEBI" id="CHEBI:18248"/>
    </ligandPart>
</feature>
<dbReference type="InterPro" id="IPR019794">
    <property type="entry name" value="Peroxidases_AS"/>
</dbReference>
<evidence type="ECO:0000256" key="20">
    <source>
        <dbReference type="PIRSR" id="PIRSR600823-4"/>
    </source>
</evidence>
<protein>
    <recommendedName>
        <fullName evidence="5 22">Peroxidase</fullName>
        <ecNumber evidence="5 22">1.11.1.7</ecNumber>
    </recommendedName>
</protein>
<dbReference type="InterPro" id="IPR000823">
    <property type="entry name" value="Peroxidase_pln"/>
</dbReference>
<evidence type="ECO:0000256" key="17">
    <source>
        <dbReference type="PIRSR" id="PIRSR600823-1"/>
    </source>
</evidence>
<dbReference type="PRINTS" id="PR00458">
    <property type="entry name" value="PEROXIDASE"/>
</dbReference>
<dbReference type="GO" id="GO:0042744">
    <property type="term" value="P:hydrogen peroxide catabolic process"/>
    <property type="evidence" value="ECO:0007669"/>
    <property type="project" value="UniProtKB-KW"/>
</dbReference>
<dbReference type="GO" id="GO:0140825">
    <property type="term" value="F:lactoperoxidase activity"/>
    <property type="evidence" value="ECO:0007669"/>
    <property type="project" value="UniProtKB-EC"/>
</dbReference>
<feature type="signal peptide" evidence="22">
    <location>
        <begin position="1"/>
        <end position="23"/>
    </location>
</feature>
<keyword evidence="25" id="KW-1185">Reference proteome</keyword>
<feature type="binding site" evidence="19">
    <location>
        <position position="188"/>
    </location>
    <ligand>
        <name>Ca(2+)</name>
        <dbReference type="ChEBI" id="CHEBI:29108"/>
        <label>2</label>
    </ligand>
</feature>
<dbReference type="PRINTS" id="PR00461">
    <property type="entry name" value="PLPEROXIDASE"/>
</dbReference>
<comment type="cofactor">
    <cofactor evidence="19 22">
        <name>Ca(2+)</name>
        <dbReference type="ChEBI" id="CHEBI:29108"/>
    </cofactor>
    <text evidence="19 22">Binds 2 calcium ions per subunit.</text>
</comment>
<evidence type="ECO:0000313" key="24">
    <source>
        <dbReference type="EMBL" id="KAI3867251.1"/>
    </source>
</evidence>
<evidence type="ECO:0000259" key="23">
    <source>
        <dbReference type="PROSITE" id="PS50873"/>
    </source>
</evidence>
<keyword evidence="13 19" id="KW-0408">Iron</keyword>
<feature type="site" description="Transition state stabilizer" evidence="20">
    <location>
        <position position="62"/>
    </location>
</feature>
<feature type="binding site" evidence="19">
    <location>
        <position position="76"/>
    </location>
    <ligand>
        <name>Ca(2+)</name>
        <dbReference type="ChEBI" id="CHEBI:29108"/>
        <label>1</label>
    </ligand>
</feature>
<dbReference type="CDD" id="cd00693">
    <property type="entry name" value="secretory_peroxidase"/>
    <property type="match status" value="1"/>
</dbReference>
<dbReference type="SUPFAM" id="SSF48113">
    <property type="entry name" value="Heme-dependent peroxidases"/>
    <property type="match status" value="1"/>
</dbReference>
<feature type="chain" id="PRO_5041784392" description="Peroxidase" evidence="22">
    <location>
        <begin position="24"/>
        <end position="336"/>
    </location>
</feature>
<feature type="binding site" evidence="19">
    <location>
        <position position="72"/>
    </location>
    <ligand>
        <name>Ca(2+)</name>
        <dbReference type="ChEBI" id="CHEBI:29108"/>
        <label>1</label>
    </ligand>
</feature>
<evidence type="ECO:0000256" key="18">
    <source>
        <dbReference type="PIRSR" id="PIRSR600823-2"/>
    </source>
</evidence>
<dbReference type="Pfam" id="PF00141">
    <property type="entry name" value="peroxidase"/>
    <property type="match status" value="1"/>
</dbReference>
<evidence type="ECO:0000256" key="7">
    <source>
        <dbReference type="ARBA" id="ARBA00022559"/>
    </source>
</evidence>
<dbReference type="Gene3D" id="1.10.520.10">
    <property type="match status" value="1"/>
</dbReference>
<dbReference type="AlphaFoldDB" id="A0AAD4S8G9"/>
<keyword evidence="11 19" id="KW-0106">Calcium</keyword>
<dbReference type="PROSITE" id="PS50873">
    <property type="entry name" value="PEROXIDASE_4"/>
    <property type="match status" value="1"/>
</dbReference>
<keyword evidence="8 22" id="KW-0349">Heme</keyword>
<comment type="caution">
    <text evidence="24">The sequence shown here is derived from an EMBL/GenBank/DDBJ whole genome shotgun (WGS) entry which is preliminary data.</text>
</comment>
<sequence>MRGFGVLVLGLAALSFTITCNGALQTGFYLEKCGENNVEDIIRDVVESRFSKDPTIVAALLRLHFHDCFVSGCDGSLLLNGTDAEKNAGPNFSVRGYDLIDEAKAAVEKACPGVVSCADIIAVATRDAVFMAKGLNYKVETGRRDGLVSSADNVDLPGPSITVKNAIALFKRKGLNKMDMVLLLGAHTVGVTHCSFIGNRLYNFNNTGKKDPTMEASLFKSLSKTCPRIPNDSDSPVALDQTINSTNIVDDGYLRQVKGRRGILQIDQNIGLDALTGDIVRSFVNGPLKNSFQSRFGGALIKMGRVGVLTGKNEGEIRKTCGAVNPKPTSSKTLSF</sequence>
<evidence type="ECO:0000256" key="5">
    <source>
        <dbReference type="ARBA" id="ARBA00012313"/>
    </source>
</evidence>
<feature type="binding site" evidence="19">
    <location>
        <position position="250"/>
    </location>
    <ligand>
        <name>Ca(2+)</name>
        <dbReference type="ChEBI" id="CHEBI:29108"/>
        <label>2</label>
    </ligand>
</feature>
<feature type="active site" description="Proton acceptor" evidence="17">
    <location>
        <position position="66"/>
    </location>
</feature>
<keyword evidence="16 22" id="KW-0376">Hydrogen peroxide</keyword>
<organism evidence="24 25">
    <name type="scientific">Papaver atlanticum</name>
    <dbReference type="NCBI Taxonomy" id="357466"/>
    <lineage>
        <taxon>Eukaryota</taxon>
        <taxon>Viridiplantae</taxon>
        <taxon>Streptophyta</taxon>
        <taxon>Embryophyta</taxon>
        <taxon>Tracheophyta</taxon>
        <taxon>Spermatophyta</taxon>
        <taxon>Magnoliopsida</taxon>
        <taxon>Ranunculales</taxon>
        <taxon>Papaveraceae</taxon>
        <taxon>Papaveroideae</taxon>
        <taxon>Papaver</taxon>
    </lineage>
</organism>
<evidence type="ECO:0000256" key="9">
    <source>
        <dbReference type="ARBA" id="ARBA00022723"/>
    </source>
</evidence>
<dbReference type="GO" id="GO:0006979">
    <property type="term" value="P:response to oxidative stress"/>
    <property type="evidence" value="ECO:0007669"/>
    <property type="project" value="UniProtKB-UniRule"/>
</dbReference>
<keyword evidence="14 21" id="KW-1015">Disulfide bond</keyword>
<evidence type="ECO:0000256" key="10">
    <source>
        <dbReference type="ARBA" id="ARBA00022729"/>
    </source>
</evidence>
<proteinExistence type="inferred from homology"/>
<evidence type="ECO:0000256" key="4">
    <source>
        <dbReference type="ARBA" id="ARBA00006873"/>
    </source>
</evidence>
<accession>A0AAD4S8G9</accession>
<feature type="binding site" evidence="19">
    <location>
        <position position="74"/>
    </location>
    <ligand>
        <name>Ca(2+)</name>
        <dbReference type="ChEBI" id="CHEBI:29108"/>
        <label>1</label>
    </ligand>
</feature>
<comment type="function">
    <text evidence="2">Removal of H(2)O(2), oxidation of toxic reductants, biosynthesis and degradation of lignin, suberization, auxin catabolism, response to environmental stresses such as wounding, pathogen attack and oxidative stress. These functions might be dependent on each isozyme/isoform in each plant tissue.</text>
</comment>
<keyword evidence="7 22" id="KW-0575">Peroxidase</keyword>
<comment type="similarity">
    <text evidence="22">Belongs to the peroxidase family. Classical plant (class III) peroxidase subfamily.</text>
</comment>
<evidence type="ECO:0000313" key="25">
    <source>
        <dbReference type="Proteomes" id="UP001202328"/>
    </source>
</evidence>
<keyword evidence="12 22" id="KW-0560">Oxidoreductase</keyword>
<feature type="disulfide bond" evidence="21">
    <location>
        <begin position="117"/>
        <end position="321"/>
    </location>
</feature>
<dbReference type="InterPro" id="IPR002016">
    <property type="entry name" value="Haem_peroxidase"/>
</dbReference>
<feature type="binding site" evidence="19">
    <location>
        <position position="67"/>
    </location>
    <ligand>
        <name>Ca(2+)</name>
        <dbReference type="ChEBI" id="CHEBI:29108"/>
        <label>1</label>
    </ligand>
</feature>
<dbReference type="InterPro" id="IPR010255">
    <property type="entry name" value="Haem_peroxidase_sf"/>
</dbReference>
<keyword evidence="10 22" id="KW-0732">Signal</keyword>
<feature type="binding site" evidence="19">
    <location>
        <position position="85"/>
    </location>
    <ligand>
        <name>Ca(2+)</name>
        <dbReference type="ChEBI" id="CHEBI:29108"/>
        <label>1</label>
    </ligand>
</feature>
<evidence type="ECO:0000256" key="6">
    <source>
        <dbReference type="ARBA" id="ARBA00022525"/>
    </source>
</evidence>
<feature type="disulfide bond" evidence="21">
    <location>
        <begin position="33"/>
        <end position="111"/>
    </location>
</feature>
<feature type="binding site" evidence="18">
    <location>
        <position position="157"/>
    </location>
    <ligand>
        <name>substrate</name>
    </ligand>
</feature>
<evidence type="ECO:0000256" key="14">
    <source>
        <dbReference type="ARBA" id="ARBA00023157"/>
    </source>
</evidence>
<evidence type="ECO:0000256" key="16">
    <source>
        <dbReference type="ARBA" id="ARBA00023324"/>
    </source>
</evidence>
<evidence type="ECO:0000256" key="11">
    <source>
        <dbReference type="ARBA" id="ARBA00022837"/>
    </source>
</evidence>
<dbReference type="PANTHER" id="PTHR31517">
    <property type="match status" value="1"/>
</dbReference>
<dbReference type="EMBL" id="JAJJMB010013564">
    <property type="protein sequence ID" value="KAI3867251.1"/>
    <property type="molecule type" value="Genomic_DNA"/>
</dbReference>
<dbReference type="GO" id="GO:0005576">
    <property type="term" value="C:extracellular region"/>
    <property type="evidence" value="ECO:0007669"/>
    <property type="project" value="UniProtKB-SubCell"/>
</dbReference>
<comment type="similarity">
    <text evidence="4">Belongs to the peroxidase family. Ascorbate peroxidase subfamily.</text>
</comment>
<dbReference type="InterPro" id="IPR033905">
    <property type="entry name" value="Secretory_peroxidase"/>
</dbReference>
<evidence type="ECO:0000256" key="21">
    <source>
        <dbReference type="PIRSR" id="PIRSR600823-5"/>
    </source>
</evidence>
<evidence type="ECO:0000256" key="1">
    <source>
        <dbReference type="ARBA" id="ARBA00000189"/>
    </source>
</evidence>
<keyword evidence="9 19" id="KW-0479">Metal-binding</keyword>
<dbReference type="PROSITE" id="PS00435">
    <property type="entry name" value="PEROXIDASE_1"/>
    <property type="match status" value="1"/>
</dbReference>
<evidence type="ECO:0000256" key="2">
    <source>
        <dbReference type="ARBA" id="ARBA00002322"/>
    </source>
</evidence>
<keyword evidence="15" id="KW-0325">Glycoprotein</keyword>
<evidence type="ECO:0000256" key="8">
    <source>
        <dbReference type="ARBA" id="ARBA00022617"/>
    </source>
</evidence>
<dbReference type="FunFam" id="1.10.520.10:FF:000006">
    <property type="entry name" value="Peroxidase"/>
    <property type="match status" value="1"/>
</dbReference>
<reference evidence="24" key="1">
    <citation type="submission" date="2022-04" db="EMBL/GenBank/DDBJ databases">
        <title>A functionally conserved STORR gene fusion in Papaver species that diverged 16.8 million years ago.</title>
        <authorList>
            <person name="Catania T."/>
        </authorList>
    </citation>
    <scope>NUCLEOTIDE SEQUENCE</scope>
    <source>
        <strain evidence="24">S-188037</strain>
    </source>
</reference>
<name>A0AAD4S8G9_9MAGN</name>
<feature type="disulfide bond" evidence="21">
    <location>
        <begin position="194"/>
        <end position="226"/>
    </location>
</feature>
<evidence type="ECO:0000256" key="12">
    <source>
        <dbReference type="ARBA" id="ARBA00023002"/>
    </source>
</evidence>
<dbReference type="PANTHER" id="PTHR31517:SF59">
    <property type="entry name" value="PEROXIDASE"/>
    <property type="match status" value="1"/>
</dbReference>
<feature type="binding site" evidence="19">
    <location>
        <position position="70"/>
    </location>
    <ligand>
        <name>Ca(2+)</name>
        <dbReference type="ChEBI" id="CHEBI:29108"/>
        <label>1</label>
    </ligand>
</feature>
<dbReference type="FunFam" id="1.10.420.10:FF:000007">
    <property type="entry name" value="Peroxidase"/>
    <property type="match status" value="1"/>
</dbReference>
<keyword evidence="6 22" id="KW-0964">Secreted</keyword>
<comment type="catalytic activity">
    <reaction evidence="1 22">
        <text>2 a phenolic donor + H2O2 = 2 a phenolic radical donor + 2 H2O</text>
        <dbReference type="Rhea" id="RHEA:56136"/>
        <dbReference type="ChEBI" id="CHEBI:15377"/>
        <dbReference type="ChEBI" id="CHEBI:16240"/>
        <dbReference type="ChEBI" id="CHEBI:139520"/>
        <dbReference type="ChEBI" id="CHEBI:139521"/>
        <dbReference type="EC" id="1.11.1.7"/>
    </reaction>
</comment>
<dbReference type="GO" id="GO:0020037">
    <property type="term" value="F:heme binding"/>
    <property type="evidence" value="ECO:0007669"/>
    <property type="project" value="UniProtKB-UniRule"/>
</dbReference>
<feature type="disulfide bond" evidence="21">
    <location>
        <begin position="68"/>
        <end position="73"/>
    </location>
</feature>
<feature type="domain" description="Plant heme peroxidase family profile" evidence="23">
    <location>
        <begin position="23"/>
        <end position="325"/>
    </location>
</feature>
<evidence type="ECO:0000256" key="3">
    <source>
        <dbReference type="ARBA" id="ARBA00004613"/>
    </source>
</evidence>
<dbReference type="PROSITE" id="PS00436">
    <property type="entry name" value="PEROXIDASE_2"/>
    <property type="match status" value="1"/>
</dbReference>
<comment type="subcellular location">
    <subcellularLocation>
        <location evidence="3 22">Secreted</location>
    </subcellularLocation>
</comment>
<comment type="cofactor">
    <cofactor evidence="19 22">
        <name>heme b</name>
        <dbReference type="ChEBI" id="CHEBI:60344"/>
    </cofactor>
    <text evidence="19 22">Binds 1 heme b (iron(II)-protoporphyrin IX) group per subunit.</text>
</comment>
<evidence type="ECO:0000256" key="22">
    <source>
        <dbReference type="RuleBase" id="RU362060"/>
    </source>
</evidence>
<evidence type="ECO:0000256" key="13">
    <source>
        <dbReference type="ARBA" id="ARBA00023004"/>
    </source>
</evidence>
<dbReference type="Proteomes" id="UP001202328">
    <property type="component" value="Unassembled WGS sequence"/>
</dbReference>
<dbReference type="GO" id="GO:0046872">
    <property type="term" value="F:metal ion binding"/>
    <property type="evidence" value="ECO:0007669"/>
    <property type="project" value="UniProtKB-UniRule"/>
</dbReference>
<feature type="binding site" evidence="19">
    <location>
        <position position="240"/>
    </location>
    <ligand>
        <name>Ca(2+)</name>
        <dbReference type="ChEBI" id="CHEBI:29108"/>
        <label>2</label>
    </ligand>
</feature>
<dbReference type="EC" id="1.11.1.7" evidence="5 22"/>
<evidence type="ECO:0000256" key="15">
    <source>
        <dbReference type="ARBA" id="ARBA00023180"/>
    </source>
</evidence>
<dbReference type="InterPro" id="IPR019793">
    <property type="entry name" value="Peroxidases_heam-ligand_BS"/>
</dbReference>
<gene>
    <name evidence="24" type="ORF">MKW98_001685</name>
</gene>
<evidence type="ECO:0000256" key="19">
    <source>
        <dbReference type="PIRSR" id="PIRSR600823-3"/>
    </source>
</evidence>